<evidence type="ECO:0000313" key="1">
    <source>
        <dbReference type="EMBL" id="WDV07138.1"/>
    </source>
</evidence>
<accession>A0AAJ5UTN0</accession>
<dbReference type="EMBL" id="CP113527">
    <property type="protein sequence ID" value="WDV07138.1"/>
    <property type="molecule type" value="Genomic_DNA"/>
</dbReference>
<dbReference type="RefSeq" id="WP_274795300.1">
    <property type="nucleotide sequence ID" value="NZ_CP113527.1"/>
</dbReference>
<dbReference type="KEGG" id="liu:OU989_01280"/>
<evidence type="ECO:0000313" key="2">
    <source>
        <dbReference type="Proteomes" id="UP001219585"/>
    </source>
</evidence>
<protein>
    <submittedName>
        <fullName evidence="1">Uncharacterized protein</fullName>
    </submittedName>
</protein>
<organism evidence="1 2">
    <name type="scientific">Lysinibacillus irui</name>
    <dbReference type="NCBI Taxonomy" id="2998077"/>
    <lineage>
        <taxon>Bacteria</taxon>
        <taxon>Bacillati</taxon>
        <taxon>Bacillota</taxon>
        <taxon>Bacilli</taxon>
        <taxon>Bacillales</taxon>
        <taxon>Bacillaceae</taxon>
        <taxon>Lysinibacillus</taxon>
    </lineage>
</organism>
<name>A0AAJ5UTN0_9BACI</name>
<reference evidence="1" key="1">
    <citation type="submission" date="2022-11" db="EMBL/GenBank/DDBJ databases">
        <title>Lysinibacillus irui.</title>
        <authorList>
            <person name="Akintayo S.O."/>
        </authorList>
    </citation>
    <scope>NUCLEOTIDE SEQUENCE</scope>
    <source>
        <strain evidence="1">IRB4-01</strain>
    </source>
</reference>
<proteinExistence type="predicted"/>
<sequence length="226" mass="26815">MKFYHCTKSKNARKILKLKDPKKITPSLFTYIDCLNDWLGKLLNPNFSEISSEDFVFPRFYYSQGENRTVFWLGTGLYCFAEENKDESPNYAKRNNLDVILDINYSDEYTEFEMHKNKDLLTKFLEDDVVGYFKVRGFSGEKLEALELVVQYLILEIEDEYFKNPHCAAVIIEMFIHILNLNFDVVSNKYLKNDVNFTYDNYSSIRNLDFISGFEYNYDLSHKIKE</sequence>
<dbReference type="AlphaFoldDB" id="A0AAJ5UTN0"/>
<gene>
    <name evidence="1" type="ORF">OU989_01280</name>
</gene>
<dbReference type="Proteomes" id="UP001219585">
    <property type="component" value="Chromosome"/>
</dbReference>